<dbReference type="EMBL" id="KZ805571">
    <property type="protein sequence ID" value="PVH93738.1"/>
    <property type="molecule type" value="Genomic_DNA"/>
</dbReference>
<dbReference type="Proteomes" id="UP000244855">
    <property type="component" value="Unassembled WGS sequence"/>
</dbReference>
<reference evidence="1 2" key="1">
    <citation type="journal article" date="2018" name="Sci. Rep.">
        <title>Comparative genomics provides insights into the lifestyle and reveals functional heterogeneity of dark septate endophytic fungi.</title>
        <authorList>
            <person name="Knapp D.G."/>
            <person name="Nemeth J.B."/>
            <person name="Barry K."/>
            <person name="Hainaut M."/>
            <person name="Henrissat B."/>
            <person name="Johnson J."/>
            <person name="Kuo A."/>
            <person name="Lim J.H.P."/>
            <person name="Lipzen A."/>
            <person name="Nolan M."/>
            <person name="Ohm R.A."/>
            <person name="Tamas L."/>
            <person name="Grigoriev I.V."/>
            <person name="Spatafora J.W."/>
            <person name="Nagy L.G."/>
            <person name="Kovacs G.M."/>
        </authorList>
    </citation>
    <scope>NUCLEOTIDE SEQUENCE [LARGE SCALE GENOMIC DNA]</scope>
    <source>
        <strain evidence="1 2">DSE2036</strain>
    </source>
</reference>
<gene>
    <name evidence="1" type="ORF">DM02DRAFT_619092</name>
</gene>
<organism evidence="1 2">
    <name type="scientific">Periconia macrospinosa</name>
    <dbReference type="NCBI Taxonomy" id="97972"/>
    <lineage>
        <taxon>Eukaryota</taxon>
        <taxon>Fungi</taxon>
        <taxon>Dikarya</taxon>
        <taxon>Ascomycota</taxon>
        <taxon>Pezizomycotina</taxon>
        <taxon>Dothideomycetes</taxon>
        <taxon>Pleosporomycetidae</taxon>
        <taxon>Pleosporales</taxon>
        <taxon>Massarineae</taxon>
        <taxon>Periconiaceae</taxon>
        <taxon>Periconia</taxon>
    </lineage>
</organism>
<keyword evidence="2" id="KW-1185">Reference proteome</keyword>
<accession>A0A2V1D6S7</accession>
<name>A0A2V1D6S7_9PLEO</name>
<sequence length="91" mass="9959">MAARFFLSARLPITAASFAGKRIPATIRYNSTTSSSRAARVMEIASQAEKPSPMEAAVPIMWAICGALTFTAWRRIEEKSGQENVDKLLIV</sequence>
<proteinExistence type="predicted"/>
<dbReference type="AlphaFoldDB" id="A0A2V1D6S7"/>
<protein>
    <submittedName>
        <fullName evidence="1">Uncharacterized protein</fullName>
    </submittedName>
</protein>
<evidence type="ECO:0000313" key="1">
    <source>
        <dbReference type="EMBL" id="PVH93738.1"/>
    </source>
</evidence>
<dbReference type="OrthoDB" id="3932250at2759"/>
<evidence type="ECO:0000313" key="2">
    <source>
        <dbReference type="Proteomes" id="UP000244855"/>
    </source>
</evidence>